<keyword evidence="9" id="KW-0206">Cytoskeleton</keyword>
<name>A0ABQ2K6D6_9NOCA</name>
<feature type="binding site" evidence="10">
    <location>
        <position position="63"/>
    </location>
    <ligand>
        <name>ATP</name>
        <dbReference type="ChEBI" id="CHEBI:30616"/>
    </ligand>
</feature>
<keyword evidence="11" id="KW-1133">Transmembrane helix</keyword>
<dbReference type="PANTHER" id="PTHR43289">
    <property type="entry name" value="MITOGEN-ACTIVATED PROTEIN KINASE KINASE KINASE 20-RELATED"/>
    <property type="match status" value="1"/>
</dbReference>
<keyword evidence="11" id="KW-0812">Transmembrane</keyword>
<evidence type="ECO:0000256" key="8">
    <source>
        <dbReference type="ARBA" id="ARBA00022840"/>
    </source>
</evidence>
<protein>
    <recommendedName>
        <fullName evidence="12">Protein kinase domain-containing protein</fullName>
    </recommendedName>
</protein>
<feature type="transmembrane region" description="Helical" evidence="11">
    <location>
        <begin position="549"/>
        <end position="570"/>
    </location>
</feature>
<keyword evidence="8 10" id="KW-0067">ATP-binding</keyword>
<dbReference type="InterPro" id="IPR000719">
    <property type="entry name" value="Prot_kinase_dom"/>
</dbReference>
<accession>A0ABQ2K6D6</accession>
<evidence type="ECO:0000256" key="3">
    <source>
        <dbReference type="ARBA" id="ARBA00010886"/>
    </source>
</evidence>
<dbReference type="Gene3D" id="1.10.510.10">
    <property type="entry name" value="Transferase(Phosphotransferase) domain 1"/>
    <property type="match status" value="2"/>
</dbReference>
<keyword evidence="7" id="KW-0418">Kinase</keyword>
<feature type="transmembrane region" description="Helical" evidence="11">
    <location>
        <begin position="576"/>
        <end position="598"/>
    </location>
</feature>
<feature type="transmembrane region" description="Helical" evidence="11">
    <location>
        <begin position="457"/>
        <end position="480"/>
    </location>
</feature>
<evidence type="ECO:0000256" key="9">
    <source>
        <dbReference type="ARBA" id="ARBA00023212"/>
    </source>
</evidence>
<reference evidence="14" key="1">
    <citation type="journal article" date="2019" name="Int. J. Syst. Evol. Microbiol.">
        <title>The Global Catalogue of Microorganisms (GCM) 10K type strain sequencing project: providing services to taxonomists for standard genome sequencing and annotation.</title>
        <authorList>
            <consortium name="The Broad Institute Genomics Platform"/>
            <consortium name="The Broad Institute Genome Sequencing Center for Infectious Disease"/>
            <person name="Wu L."/>
            <person name="Ma J."/>
        </authorList>
    </citation>
    <scope>NUCLEOTIDE SEQUENCE [LARGE SCALE GENOMIC DNA]</scope>
    <source>
        <strain evidence="14">CGMCC 4.7329</strain>
    </source>
</reference>
<feature type="domain" description="Protein kinase" evidence="12">
    <location>
        <begin position="34"/>
        <end position="338"/>
    </location>
</feature>
<keyword evidence="6 10" id="KW-0547">Nucleotide-binding</keyword>
<evidence type="ECO:0000256" key="5">
    <source>
        <dbReference type="ARBA" id="ARBA00022679"/>
    </source>
</evidence>
<feature type="transmembrane region" description="Helical" evidence="11">
    <location>
        <begin position="405"/>
        <end position="436"/>
    </location>
</feature>
<evidence type="ECO:0000256" key="2">
    <source>
        <dbReference type="ARBA" id="ARBA00004647"/>
    </source>
</evidence>
<comment type="similarity">
    <text evidence="3">Belongs to the protein kinase superfamily. NEK Ser/Thr protein kinase family. NIMA subfamily.</text>
</comment>
<gene>
    <name evidence="13" type="ORF">GCM10011610_05200</name>
</gene>
<keyword evidence="5" id="KW-0808">Transferase</keyword>
<dbReference type="PANTHER" id="PTHR43289:SF34">
    <property type="entry name" value="SERINE_THREONINE-PROTEIN KINASE YBDM-RELATED"/>
    <property type="match status" value="1"/>
</dbReference>
<dbReference type="SMART" id="SM00220">
    <property type="entry name" value="S_TKc"/>
    <property type="match status" value="1"/>
</dbReference>
<evidence type="ECO:0000256" key="11">
    <source>
        <dbReference type="SAM" id="Phobius"/>
    </source>
</evidence>
<evidence type="ECO:0000256" key="7">
    <source>
        <dbReference type="ARBA" id="ARBA00022777"/>
    </source>
</evidence>
<keyword evidence="4" id="KW-0723">Serine/threonine-protein kinase</keyword>
<dbReference type="CDD" id="cd14014">
    <property type="entry name" value="STKc_PknB_like"/>
    <property type="match status" value="1"/>
</dbReference>
<dbReference type="EMBL" id="BMNE01000001">
    <property type="protein sequence ID" value="GGN68207.1"/>
    <property type="molecule type" value="Genomic_DNA"/>
</dbReference>
<dbReference type="InterPro" id="IPR008271">
    <property type="entry name" value="Ser/Thr_kinase_AS"/>
</dbReference>
<dbReference type="Proteomes" id="UP000658127">
    <property type="component" value="Unassembled WGS sequence"/>
</dbReference>
<dbReference type="Pfam" id="PF07714">
    <property type="entry name" value="PK_Tyr_Ser-Thr"/>
    <property type="match status" value="1"/>
</dbReference>
<keyword evidence="9" id="KW-0963">Cytoplasm</keyword>
<dbReference type="RefSeq" id="WP_189023363.1">
    <property type="nucleotide sequence ID" value="NZ_BMNE01000001.1"/>
</dbReference>
<organism evidence="13 14">
    <name type="scientific">Nocardia rhizosphaerihabitans</name>
    <dbReference type="NCBI Taxonomy" id="1691570"/>
    <lineage>
        <taxon>Bacteria</taxon>
        <taxon>Bacillati</taxon>
        <taxon>Actinomycetota</taxon>
        <taxon>Actinomycetes</taxon>
        <taxon>Mycobacteriales</taxon>
        <taxon>Nocardiaceae</taxon>
        <taxon>Nocardia</taxon>
    </lineage>
</organism>
<evidence type="ECO:0000313" key="14">
    <source>
        <dbReference type="Proteomes" id="UP000658127"/>
    </source>
</evidence>
<evidence type="ECO:0000313" key="13">
    <source>
        <dbReference type="EMBL" id="GGN68207.1"/>
    </source>
</evidence>
<evidence type="ECO:0000259" key="12">
    <source>
        <dbReference type="PROSITE" id="PS50011"/>
    </source>
</evidence>
<proteinExistence type="inferred from homology"/>
<comment type="caution">
    <text evidence="13">The sequence shown here is derived from an EMBL/GenBank/DDBJ whole genome shotgun (WGS) entry which is preliminary data.</text>
</comment>
<dbReference type="PROSITE" id="PS00108">
    <property type="entry name" value="PROTEIN_KINASE_ST"/>
    <property type="match status" value="1"/>
</dbReference>
<sequence>MTEPAEDATAAVDPRSIASVAGEELETGDRIDDFDLLLELGHGAFARVFLARQRSMQRLVAVKISADHGTEPQTLARLEHEYIVRVYDQRLLPDHAMKLLYMQYLPGGTLASVLDRVRETAPEQRGGQLLLDTVDDALADKGEIRTSGARVREEIAALSWPETVAWLGRRLAEAVDYAERRGVLHRDIKPANVLLSADGVPKLADFNISFSDHLAGSNPVAYFGGSLAYMSPEHLEASHPALPGTVDDLDTRSDIYALGVMLWELLTGRRPFPQIDAKDSQAAVEQLLELRRRPIAQEFLDDLPADCPASLRRVLLTCMSPKREDRWAHGAELAQQFELCLDPRARDLVDPPQRSHRPTGPLWPIPILVIAIGVPNIVAAGYNYYYNKTLIVSTLTTEAQYSFNYVAAILYPLAIAVATVMILYVARRLILVLLGLRLGRKFSDETLTRARIDALRLGNRVAGIAFAFWALGGVIFPLLLNLIAGGVPGGTYAHFLLSVVVCGAIAVAYPNFAITWYVVRNLYPVFLVHGRSDAADVEHLRRLAARTGFYLTVAAAIPLVGVTGITFLPGTAIDSIVWAVRILCVGGIICFVVAYLLFGIIKEDLAALERVATASSIASTTQSPSADD</sequence>
<evidence type="ECO:0000256" key="6">
    <source>
        <dbReference type="ARBA" id="ARBA00022741"/>
    </source>
</evidence>
<dbReference type="SUPFAM" id="SSF56112">
    <property type="entry name" value="Protein kinase-like (PK-like)"/>
    <property type="match status" value="1"/>
</dbReference>
<evidence type="ECO:0000256" key="1">
    <source>
        <dbReference type="ARBA" id="ARBA00004300"/>
    </source>
</evidence>
<feature type="transmembrane region" description="Helical" evidence="11">
    <location>
        <begin position="492"/>
        <end position="519"/>
    </location>
</feature>
<evidence type="ECO:0000256" key="10">
    <source>
        <dbReference type="PROSITE-ProRule" id="PRU10141"/>
    </source>
</evidence>
<keyword evidence="11" id="KW-0472">Membrane</keyword>
<dbReference type="PROSITE" id="PS00107">
    <property type="entry name" value="PROTEIN_KINASE_ATP"/>
    <property type="match status" value="1"/>
</dbReference>
<dbReference type="InterPro" id="IPR001245">
    <property type="entry name" value="Ser-Thr/Tyr_kinase_cat_dom"/>
</dbReference>
<comment type="subcellular location">
    <subcellularLocation>
        <location evidence="1">Cytoplasm</location>
        <location evidence="1">Cytoskeleton</location>
        <location evidence="1">Microtubule organizing center</location>
        <location evidence="1">Centrosome</location>
    </subcellularLocation>
    <subcellularLocation>
        <location evidence="2">Cytoplasm</location>
        <location evidence="2">Cytoskeleton</location>
        <location evidence="2">Spindle pole</location>
    </subcellularLocation>
</comment>
<dbReference type="PROSITE" id="PS50011">
    <property type="entry name" value="PROTEIN_KINASE_DOM"/>
    <property type="match status" value="1"/>
</dbReference>
<dbReference type="InterPro" id="IPR011009">
    <property type="entry name" value="Kinase-like_dom_sf"/>
</dbReference>
<evidence type="ECO:0000256" key="4">
    <source>
        <dbReference type="ARBA" id="ARBA00022527"/>
    </source>
</evidence>
<dbReference type="InterPro" id="IPR017441">
    <property type="entry name" value="Protein_kinase_ATP_BS"/>
</dbReference>
<feature type="transmembrane region" description="Helical" evidence="11">
    <location>
        <begin position="362"/>
        <end position="385"/>
    </location>
</feature>
<keyword evidence="14" id="KW-1185">Reference proteome</keyword>